<dbReference type="InterPro" id="IPR014729">
    <property type="entry name" value="Rossmann-like_a/b/a_fold"/>
</dbReference>
<dbReference type="InParanoid" id="J9DQN9"/>
<sequence length="367" mass="42167">MEDSAYDLITRNLQEVIGEDELRDILSNRQLNVYWGTATTGKPHIAYFLPILKIRDFLKANCHVKILLADIHAFLDNLKAPFEQIEARTIYYENVIKAMLKSIGIDCNERLTENNNSDGTKELNLEKKTKMKLEFVKGSTFQCSTNYTMDLYKISTLTSERDAKKAGAQVVKQVSNPLLSSMIYPSMQALDEEYLDVDAQFGGVDQRKIFTYAMKYLPLLGYKKRIHLMNPMIPGLNSDKMSSSDEFSKIDLLDSEKSIKNKIRKCFCAEGNKETGILYLVKHIVFPIFEIKNIEVVINRKDMDALVFKNYEDLENAFVENEIHPSDLKDSVADMIELIIKPVREEMSKNIELVDKAYGLLKKKKKK</sequence>
<keyword evidence="6 11" id="KW-0547">Nucleotide-binding</keyword>
<dbReference type="GO" id="GO:0004831">
    <property type="term" value="F:tyrosine-tRNA ligase activity"/>
    <property type="evidence" value="ECO:0007669"/>
    <property type="project" value="UniProtKB-EC"/>
</dbReference>
<evidence type="ECO:0000256" key="5">
    <source>
        <dbReference type="ARBA" id="ARBA00022598"/>
    </source>
</evidence>
<evidence type="ECO:0000256" key="4">
    <source>
        <dbReference type="ARBA" id="ARBA00022490"/>
    </source>
</evidence>
<evidence type="ECO:0000256" key="3">
    <source>
        <dbReference type="ARBA" id="ARBA00011738"/>
    </source>
</evidence>
<dbReference type="InterPro" id="IPR002307">
    <property type="entry name" value="Tyr-tRNA-ligase"/>
</dbReference>
<dbReference type="PANTHER" id="PTHR46264">
    <property type="entry name" value="TYROSINE-TRNA LIGASE"/>
    <property type="match status" value="1"/>
</dbReference>
<evidence type="ECO:0000313" key="12">
    <source>
        <dbReference type="EMBL" id="EJW04880.1"/>
    </source>
</evidence>
<name>J9DQN9_EDHAE</name>
<comment type="subunit">
    <text evidence="3">Homodimer.</text>
</comment>
<dbReference type="OMA" id="VMPKLGY"/>
<evidence type="ECO:0000256" key="2">
    <source>
        <dbReference type="ARBA" id="ARBA00005594"/>
    </source>
</evidence>
<dbReference type="AlphaFoldDB" id="J9DQN9"/>
<evidence type="ECO:0000256" key="8">
    <source>
        <dbReference type="ARBA" id="ARBA00022917"/>
    </source>
</evidence>
<evidence type="ECO:0000256" key="11">
    <source>
        <dbReference type="RuleBase" id="RU361234"/>
    </source>
</evidence>
<comment type="caution">
    <text evidence="12">The sequence shown here is derived from an EMBL/GenBank/DDBJ whole genome shotgun (WGS) entry which is preliminary data.</text>
</comment>
<dbReference type="NCBIfam" id="NF006330">
    <property type="entry name" value="PRK08560.1"/>
    <property type="match status" value="1"/>
</dbReference>
<dbReference type="PIRSF" id="PIRSF006588">
    <property type="entry name" value="TyrRS_arch_euk"/>
    <property type="match status" value="1"/>
</dbReference>
<comment type="similarity">
    <text evidence="2 11">Belongs to the class-I aminoacyl-tRNA synthetase family.</text>
</comment>
<dbReference type="Gene3D" id="1.10.240.10">
    <property type="entry name" value="Tyrosyl-Transfer RNA Synthetase"/>
    <property type="match status" value="1"/>
</dbReference>
<dbReference type="Proteomes" id="UP000003163">
    <property type="component" value="Unassembled WGS sequence"/>
</dbReference>
<dbReference type="HOGENOM" id="CLU_035267_0_1_1"/>
<dbReference type="PANTHER" id="PTHR46264:SF4">
    <property type="entry name" value="TYROSINE--TRNA LIGASE, CYTOPLASMIC"/>
    <property type="match status" value="1"/>
</dbReference>
<dbReference type="InterPro" id="IPR002305">
    <property type="entry name" value="aa-tRNA-synth_Ic"/>
</dbReference>
<keyword evidence="9 11" id="KW-0030">Aminoacyl-tRNA synthetase</keyword>
<keyword evidence="13" id="KW-1185">Reference proteome</keyword>
<dbReference type="Gene3D" id="3.40.50.620">
    <property type="entry name" value="HUPs"/>
    <property type="match status" value="1"/>
</dbReference>
<evidence type="ECO:0000256" key="10">
    <source>
        <dbReference type="ARBA" id="ARBA00048248"/>
    </source>
</evidence>
<keyword evidence="5 11" id="KW-0436">Ligase</keyword>
<dbReference type="OrthoDB" id="197206at2759"/>
<comment type="catalytic activity">
    <reaction evidence="10 11">
        <text>tRNA(Tyr) + L-tyrosine + ATP = L-tyrosyl-tRNA(Tyr) + AMP + diphosphate + H(+)</text>
        <dbReference type="Rhea" id="RHEA:10220"/>
        <dbReference type="Rhea" id="RHEA-COMP:9706"/>
        <dbReference type="Rhea" id="RHEA-COMP:9707"/>
        <dbReference type="ChEBI" id="CHEBI:15378"/>
        <dbReference type="ChEBI" id="CHEBI:30616"/>
        <dbReference type="ChEBI" id="CHEBI:33019"/>
        <dbReference type="ChEBI" id="CHEBI:58315"/>
        <dbReference type="ChEBI" id="CHEBI:78442"/>
        <dbReference type="ChEBI" id="CHEBI:78536"/>
        <dbReference type="ChEBI" id="CHEBI:456215"/>
        <dbReference type="EC" id="6.1.1.1"/>
    </reaction>
</comment>
<dbReference type="InterPro" id="IPR023617">
    <property type="entry name" value="Tyr-tRNA-ligase_arc/euk-type"/>
</dbReference>
<proteinExistence type="inferred from homology"/>
<dbReference type="FunFam" id="3.40.50.620:FF:000040">
    <property type="entry name" value="Tyrosine--tRNA ligase"/>
    <property type="match status" value="1"/>
</dbReference>
<comment type="subcellular location">
    <subcellularLocation>
        <location evidence="1">Cytoplasm</location>
    </subcellularLocation>
</comment>
<keyword evidence="7 11" id="KW-0067">ATP-binding</keyword>
<dbReference type="VEuPathDB" id="MicrosporidiaDB:EDEG_00100"/>
<accession>J9DQN9</accession>
<protein>
    <recommendedName>
        <fullName evidence="11">Tyrosine--tRNA ligase</fullName>
        <ecNumber evidence="11">6.1.1.1</ecNumber>
    </recommendedName>
    <alternativeName>
        <fullName evidence="11">Tyrosyl-tRNA synthetase</fullName>
    </alternativeName>
</protein>
<dbReference type="NCBIfam" id="TIGR00234">
    <property type="entry name" value="tyrS"/>
    <property type="match status" value="1"/>
</dbReference>
<organism evidence="12 13">
    <name type="scientific">Edhazardia aedis (strain USNM 41457)</name>
    <name type="common">Microsporidian parasite</name>
    <dbReference type="NCBI Taxonomy" id="1003232"/>
    <lineage>
        <taxon>Eukaryota</taxon>
        <taxon>Fungi</taxon>
        <taxon>Fungi incertae sedis</taxon>
        <taxon>Microsporidia</taxon>
        <taxon>Edhazardia</taxon>
    </lineage>
</organism>
<dbReference type="InterPro" id="IPR050489">
    <property type="entry name" value="Tyr-tRNA_synthase"/>
</dbReference>
<dbReference type="FunCoup" id="J9DQN9">
    <property type="interactions" value="209"/>
</dbReference>
<dbReference type="EC" id="6.1.1.1" evidence="11"/>
<dbReference type="STRING" id="1003232.J9DQN9"/>
<dbReference type="Pfam" id="PF00579">
    <property type="entry name" value="tRNA-synt_1b"/>
    <property type="match status" value="1"/>
</dbReference>
<dbReference type="EMBL" id="AFBI03000001">
    <property type="protein sequence ID" value="EJW04880.1"/>
    <property type="molecule type" value="Genomic_DNA"/>
</dbReference>
<gene>
    <name evidence="12" type="ORF">EDEG_00100</name>
</gene>
<dbReference type="GO" id="GO:0006437">
    <property type="term" value="P:tyrosyl-tRNA aminoacylation"/>
    <property type="evidence" value="ECO:0007669"/>
    <property type="project" value="InterPro"/>
</dbReference>
<keyword evidence="4" id="KW-0963">Cytoplasm</keyword>
<evidence type="ECO:0000313" key="13">
    <source>
        <dbReference type="Proteomes" id="UP000003163"/>
    </source>
</evidence>
<evidence type="ECO:0000256" key="6">
    <source>
        <dbReference type="ARBA" id="ARBA00022741"/>
    </source>
</evidence>
<evidence type="ECO:0000256" key="1">
    <source>
        <dbReference type="ARBA" id="ARBA00004496"/>
    </source>
</evidence>
<keyword evidence="8 11" id="KW-0648">Protein biosynthesis</keyword>
<dbReference type="GO" id="GO:0005524">
    <property type="term" value="F:ATP binding"/>
    <property type="evidence" value="ECO:0007669"/>
    <property type="project" value="UniProtKB-KW"/>
</dbReference>
<dbReference type="SUPFAM" id="SSF52374">
    <property type="entry name" value="Nucleotidylyl transferase"/>
    <property type="match status" value="1"/>
</dbReference>
<reference evidence="13" key="2">
    <citation type="submission" date="2015-07" db="EMBL/GenBank/DDBJ databases">
        <title>Contrasting host-pathogen interactions and genome evolution in two generalist and specialist microsporidian pathogens of mosquitoes.</title>
        <authorList>
            <consortium name="The Broad Institute Genomics Platform"/>
            <consortium name="The Broad Institute Genome Sequencing Center for Infectious Disease"/>
            <person name="Cuomo C.A."/>
            <person name="Sanscrainte N.D."/>
            <person name="Goldberg J.M."/>
            <person name="Heiman D."/>
            <person name="Young S."/>
            <person name="Zeng Q."/>
            <person name="Becnel J.J."/>
            <person name="Birren B.W."/>
        </authorList>
    </citation>
    <scope>NUCLEOTIDE SEQUENCE [LARGE SCALE GENOMIC DNA]</scope>
    <source>
        <strain evidence="13">USNM 41457</strain>
    </source>
</reference>
<dbReference type="GO" id="GO:0005737">
    <property type="term" value="C:cytoplasm"/>
    <property type="evidence" value="ECO:0007669"/>
    <property type="project" value="UniProtKB-SubCell"/>
</dbReference>
<evidence type="ECO:0000256" key="7">
    <source>
        <dbReference type="ARBA" id="ARBA00022840"/>
    </source>
</evidence>
<reference evidence="12 13" key="1">
    <citation type="submission" date="2011-08" db="EMBL/GenBank/DDBJ databases">
        <authorList>
            <person name="Liu Z.J."/>
            <person name="Shi F.L."/>
            <person name="Lu J.Q."/>
            <person name="Li M."/>
            <person name="Wang Z.L."/>
        </authorList>
    </citation>
    <scope>NUCLEOTIDE SEQUENCE [LARGE SCALE GENOMIC DNA]</scope>
    <source>
        <strain evidence="12 13">USNM 41457</strain>
    </source>
</reference>
<dbReference type="PRINTS" id="PR01040">
    <property type="entry name" value="TRNASYNTHTYR"/>
</dbReference>
<evidence type="ECO:0000256" key="9">
    <source>
        <dbReference type="ARBA" id="ARBA00023146"/>
    </source>
</evidence>